<dbReference type="GO" id="GO:0015833">
    <property type="term" value="P:peptide transport"/>
    <property type="evidence" value="ECO:0007669"/>
    <property type="project" value="TreeGrafter"/>
</dbReference>
<comment type="similarity">
    <text evidence="2">Belongs to the bacterial solute-binding protein 5 family.</text>
</comment>
<dbReference type="Gene3D" id="3.40.190.10">
    <property type="entry name" value="Periplasmic binding protein-like II"/>
    <property type="match status" value="1"/>
</dbReference>
<dbReference type="GO" id="GO:0030313">
    <property type="term" value="C:cell envelope"/>
    <property type="evidence" value="ECO:0007669"/>
    <property type="project" value="UniProtKB-SubCell"/>
</dbReference>
<comment type="subcellular location">
    <subcellularLocation>
        <location evidence="1">Cell envelope</location>
    </subcellularLocation>
</comment>
<gene>
    <name evidence="7" type="ORF">IAB44_10630</name>
</gene>
<evidence type="ECO:0000256" key="2">
    <source>
        <dbReference type="ARBA" id="ARBA00005695"/>
    </source>
</evidence>
<dbReference type="InterPro" id="IPR039424">
    <property type="entry name" value="SBP_5"/>
</dbReference>
<dbReference type="InterPro" id="IPR000914">
    <property type="entry name" value="SBP_5_dom"/>
</dbReference>
<feature type="signal peptide" evidence="5">
    <location>
        <begin position="1"/>
        <end position="24"/>
    </location>
</feature>
<dbReference type="EMBL" id="DVIQ01000063">
    <property type="protein sequence ID" value="HIS31986.1"/>
    <property type="molecule type" value="Genomic_DNA"/>
</dbReference>
<evidence type="ECO:0000256" key="4">
    <source>
        <dbReference type="ARBA" id="ARBA00022729"/>
    </source>
</evidence>
<feature type="chain" id="PRO_5039290544" evidence="5">
    <location>
        <begin position="25"/>
        <end position="557"/>
    </location>
</feature>
<evidence type="ECO:0000259" key="6">
    <source>
        <dbReference type="Pfam" id="PF00496"/>
    </source>
</evidence>
<reference evidence="7" key="2">
    <citation type="journal article" date="2021" name="PeerJ">
        <title>Extensive microbial diversity within the chicken gut microbiome revealed by metagenomics and culture.</title>
        <authorList>
            <person name="Gilroy R."/>
            <person name="Ravi A."/>
            <person name="Getino M."/>
            <person name="Pursley I."/>
            <person name="Horton D.L."/>
            <person name="Alikhan N.F."/>
            <person name="Baker D."/>
            <person name="Gharbi K."/>
            <person name="Hall N."/>
            <person name="Watson M."/>
            <person name="Adriaenssens E.M."/>
            <person name="Foster-Nyarko E."/>
            <person name="Jarju S."/>
            <person name="Secka A."/>
            <person name="Antonio M."/>
            <person name="Oren A."/>
            <person name="Chaudhuri R.R."/>
            <person name="La Ragione R."/>
            <person name="Hildebrand F."/>
            <person name="Pallen M.J."/>
        </authorList>
    </citation>
    <scope>NUCLEOTIDE SEQUENCE</scope>
    <source>
        <strain evidence="7">CHK190-19873</strain>
    </source>
</reference>
<accession>A0A9D1EUN6</accession>
<dbReference type="InterPro" id="IPR030678">
    <property type="entry name" value="Peptide/Ni-bd"/>
</dbReference>
<name>A0A9D1EUN6_9FIRM</name>
<dbReference type="Gene3D" id="3.90.76.10">
    <property type="entry name" value="Dipeptide-binding Protein, Domain 1"/>
    <property type="match status" value="1"/>
</dbReference>
<dbReference type="CDD" id="cd08504">
    <property type="entry name" value="PBP2_OppA"/>
    <property type="match status" value="1"/>
</dbReference>
<dbReference type="AlphaFoldDB" id="A0A9D1EUN6"/>
<evidence type="ECO:0000256" key="5">
    <source>
        <dbReference type="SAM" id="SignalP"/>
    </source>
</evidence>
<proteinExistence type="inferred from homology"/>
<organism evidence="7 8">
    <name type="scientific">Candidatus Limivivens intestinipullorum</name>
    <dbReference type="NCBI Taxonomy" id="2840858"/>
    <lineage>
        <taxon>Bacteria</taxon>
        <taxon>Bacillati</taxon>
        <taxon>Bacillota</taxon>
        <taxon>Clostridia</taxon>
        <taxon>Lachnospirales</taxon>
        <taxon>Lachnospiraceae</taxon>
        <taxon>Lachnospiraceae incertae sedis</taxon>
        <taxon>Candidatus Limivivens</taxon>
    </lineage>
</organism>
<protein>
    <submittedName>
        <fullName evidence="7">Peptide ABC transporter substrate-binding protein</fullName>
    </submittedName>
</protein>
<evidence type="ECO:0000256" key="3">
    <source>
        <dbReference type="ARBA" id="ARBA00022448"/>
    </source>
</evidence>
<dbReference type="Gene3D" id="3.10.105.10">
    <property type="entry name" value="Dipeptide-binding Protein, Domain 3"/>
    <property type="match status" value="1"/>
</dbReference>
<dbReference type="Proteomes" id="UP000823935">
    <property type="component" value="Unassembled WGS sequence"/>
</dbReference>
<dbReference type="GO" id="GO:1904680">
    <property type="term" value="F:peptide transmembrane transporter activity"/>
    <property type="evidence" value="ECO:0007669"/>
    <property type="project" value="TreeGrafter"/>
</dbReference>
<keyword evidence="3" id="KW-0813">Transport</keyword>
<sequence length="557" mass="61378">MKKVLSLVLALGMAVSSVGMVSFAEEDAEFNIRACIASEPETLDPNMESSVDGATYSLHLFEGLMKYTSTGEAAAEGSDAVQLARYDYGQAESYEVSEDGLTYTFHLRDDAMWSDGEPVTAQDFVYSWQRITDPATAADYGYILTGVVKNATEIQAGEAEPDTLGVEAVDDKTFVVTLETECPYFLSLCTFAALMPLRQDVIEEYGNEWTNPGNMVSNGAFVLTDWVHDSYIEMSRNDQYYEPAGPDKITWYLSNSQTAMLAAYQAGEYDFFDNVPTDQIESLQASGDCFVADQICTYFIYLSCDQIPDWRVRAAITLSIDRDNIVENITQGGQTPATGLTAAGISDSQGNSWVDEIGTPLYDGLAELYPDYDLTTYSGRCELAVALLEEAVTDGYDTSATINYEYNTDENHKAIAEAVQADVANVLGLNISLNNSEWQTYTNNLSLGQFGIARMGWSADYDDAITYVELFSNGNTYNYGNWVNDDYTALIDQAKTLPGGEERDAVMQEAEKMLFGEGGFPAAPLYFYTQPYCITEGITGVNWTPLGYFLFHNATQA</sequence>
<dbReference type="FunFam" id="3.90.76.10:FF:000001">
    <property type="entry name" value="Oligopeptide ABC transporter substrate-binding protein"/>
    <property type="match status" value="1"/>
</dbReference>
<dbReference type="GO" id="GO:0042597">
    <property type="term" value="C:periplasmic space"/>
    <property type="evidence" value="ECO:0007669"/>
    <property type="project" value="UniProtKB-ARBA"/>
</dbReference>
<dbReference type="SUPFAM" id="SSF53850">
    <property type="entry name" value="Periplasmic binding protein-like II"/>
    <property type="match status" value="1"/>
</dbReference>
<comment type="caution">
    <text evidence="7">The sequence shown here is derived from an EMBL/GenBank/DDBJ whole genome shotgun (WGS) entry which is preliminary data.</text>
</comment>
<evidence type="ECO:0000256" key="1">
    <source>
        <dbReference type="ARBA" id="ARBA00004196"/>
    </source>
</evidence>
<keyword evidence="4 5" id="KW-0732">Signal</keyword>
<reference evidence="7" key="1">
    <citation type="submission" date="2020-10" db="EMBL/GenBank/DDBJ databases">
        <authorList>
            <person name="Gilroy R."/>
        </authorList>
    </citation>
    <scope>NUCLEOTIDE SEQUENCE</scope>
    <source>
        <strain evidence="7">CHK190-19873</strain>
    </source>
</reference>
<dbReference type="PANTHER" id="PTHR30290:SF10">
    <property type="entry name" value="PERIPLASMIC OLIGOPEPTIDE-BINDING PROTEIN-RELATED"/>
    <property type="match status" value="1"/>
</dbReference>
<dbReference type="PANTHER" id="PTHR30290">
    <property type="entry name" value="PERIPLASMIC BINDING COMPONENT OF ABC TRANSPORTER"/>
    <property type="match status" value="1"/>
</dbReference>
<evidence type="ECO:0000313" key="7">
    <source>
        <dbReference type="EMBL" id="HIS31986.1"/>
    </source>
</evidence>
<dbReference type="Pfam" id="PF00496">
    <property type="entry name" value="SBP_bac_5"/>
    <property type="match status" value="1"/>
</dbReference>
<dbReference type="GO" id="GO:0043190">
    <property type="term" value="C:ATP-binding cassette (ABC) transporter complex"/>
    <property type="evidence" value="ECO:0007669"/>
    <property type="project" value="InterPro"/>
</dbReference>
<dbReference type="PIRSF" id="PIRSF002741">
    <property type="entry name" value="MppA"/>
    <property type="match status" value="1"/>
</dbReference>
<evidence type="ECO:0000313" key="8">
    <source>
        <dbReference type="Proteomes" id="UP000823935"/>
    </source>
</evidence>
<feature type="domain" description="Solute-binding protein family 5" evidence="6">
    <location>
        <begin position="91"/>
        <end position="476"/>
    </location>
</feature>